<dbReference type="GO" id="GO:0039694">
    <property type="term" value="P:viral RNA genome replication"/>
    <property type="evidence" value="ECO:0007669"/>
    <property type="project" value="InterPro"/>
</dbReference>
<dbReference type="InterPro" id="IPR002166">
    <property type="entry name" value="RNA_pol_HCV"/>
</dbReference>
<dbReference type="EMBL" id="MW208776">
    <property type="protein sequence ID" value="QTJ63593.1"/>
    <property type="molecule type" value="Genomic_RNA"/>
</dbReference>
<keyword evidence="3 7" id="KW-0808">Transferase</keyword>
<protein>
    <recommendedName>
        <fullName evidence="1 7">RNA-directed RNA polymerase</fullName>
        <ecNumber evidence="1 7">2.7.7.48</ecNumber>
    </recommendedName>
</protein>
<evidence type="ECO:0000256" key="4">
    <source>
        <dbReference type="ARBA" id="ARBA00022695"/>
    </source>
</evidence>
<evidence type="ECO:0000256" key="7">
    <source>
        <dbReference type="RuleBase" id="RU363062"/>
    </source>
</evidence>
<dbReference type="Gene3D" id="3.30.70.270">
    <property type="match status" value="1"/>
</dbReference>
<evidence type="ECO:0000259" key="8">
    <source>
        <dbReference type="PROSITE" id="PS50507"/>
    </source>
</evidence>
<dbReference type="InterPro" id="IPR043128">
    <property type="entry name" value="Rev_trsase/Diguanyl_cyclase"/>
</dbReference>
<comment type="catalytic activity">
    <reaction evidence="7">
        <text>RNA(n) + a ribonucleoside 5'-triphosphate = RNA(n+1) + diphosphate</text>
        <dbReference type="Rhea" id="RHEA:21248"/>
        <dbReference type="Rhea" id="RHEA-COMP:14527"/>
        <dbReference type="Rhea" id="RHEA-COMP:17342"/>
        <dbReference type="ChEBI" id="CHEBI:33019"/>
        <dbReference type="ChEBI" id="CHEBI:61557"/>
        <dbReference type="ChEBI" id="CHEBI:140395"/>
        <dbReference type="EC" id="2.7.7.48"/>
    </reaction>
</comment>
<evidence type="ECO:0000256" key="5">
    <source>
        <dbReference type="ARBA" id="ARBA00022741"/>
    </source>
</evidence>
<evidence type="ECO:0000313" key="9">
    <source>
        <dbReference type="EMBL" id="QTJ63593.1"/>
    </source>
</evidence>
<evidence type="ECO:0000256" key="3">
    <source>
        <dbReference type="ARBA" id="ARBA00022679"/>
    </source>
</evidence>
<dbReference type="GO" id="GO:0000166">
    <property type="term" value="F:nucleotide binding"/>
    <property type="evidence" value="ECO:0007669"/>
    <property type="project" value="UniProtKB-KW"/>
</dbReference>
<reference evidence="9" key="2">
    <citation type="journal article" date="2021" name="Virus Evol.">
        <title>Viromics of extant insect orders unveil the evolution of the flavi-like superfamily.</title>
        <authorList>
            <person name="Sofia P."/>
            <person name="Simon K."/>
            <person name="Florian Z."/>
            <person name="Alexander D."/>
            <person name="Malte P."/>
            <person name="Shanlin L."/>
            <person name="Xin Z."/>
            <person name="Christian D."/>
            <person name="Bernhard M."/>
            <person name="Sandra J."/>
        </authorList>
    </citation>
    <scope>NUCLEOTIDE SEQUENCE</scope>
    <source>
        <strain evidence="9">OKIAV385</strain>
    </source>
</reference>
<proteinExistence type="predicted"/>
<dbReference type="PROSITE" id="PS50507">
    <property type="entry name" value="RDRP_SSRNA_POS"/>
    <property type="match status" value="1"/>
</dbReference>
<evidence type="ECO:0000256" key="6">
    <source>
        <dbReference type="ARBA" id="ARBA00022953"/>
    </source>
</evidence>
<keyword evidence="6 7" id="KW-0693">Viral RNA replication</keyword>
<reference evidence="9" key="1">
    <citation type="submission" date="2020-11" db="EMBL/GenBank/DDBJ databases">
        <authorList>
            <person name="Paraskevopoulou S."/>
            <person name="Kaefer S."/>
            <person name="Zirkel F."/>
            <person name="Donath A."/>
            <person name="Petersen M."/>
            <person name="Liu S."/>
            <person name="Zhou X."/>
            <person name="Drosten C."/>
            <person name="Misof B."/>
            <person name="Junglen S."/>
        </authorList>
    </citation>
    <scope>NUCLEOTIDE SEQUENCE</scope>
    <source>
        <strain evidence="9">OKIAV385</strain>
    </source>
</reference>
<sequence>MAASLYVSPSQTPVESTHHITTMHNRLFRNILYHPSIHKPNEFFYYSQSSTTTIAALVHRHAPETLSEYQGSNFSNDKRLNKFKRKLRPWSMDEFINSMDDPSKRKFYTSIKLGLEQGRTVSALITPFTKLEKMSTSKYRPPRLIQARHPSFNMAYGCYIKPLERSLKSDIHFGKGTYDQIGAKISKLARRYKYYTEGDHITFDAHVTPEMLRLCHRFYARCYQQDSGLLRLSRKTIRNRAISRNGERYSVNGTRMSGDVDTSLGNSLINYYIIMEVIHRLGIDGDAIVNGDDFIIFTNSPIPTEPAKLLFRHYNMDTKLVASTDNIHHVEFCRTKLFYHPDDHPTMAFDYNRLINIYGASYKLLPHKKYLLYLEAVQHANYCINLNSPVHRQWRALPKLEDKLKKYLPQNVVLELSKQSTNRVYKWDYLTPSFVEAFPNYRITSPKIILYKPPPPQKHIIINHNIKEISQL</sequence>
<dbReference type="GO" id="GO:0003968">
    <property type="term" value="F:RNA-directed RNA polymerase activity"/>
    <property type="evidence" value="ECO:0007669"/>
    <property type="project" value="UniProtKB-KW"/>
</dbReference>
<evidence type="ECO:0000256" key="1">
    <source>
        <dbReference type="ARBA" id="ARBA00012494"/>
    </source>
</evidence>
<dbReference type="SUPFAM" id="SSF56672">
    <property type="entry name" value="DNA/RNA polymerases"/>
    <property type="match status" value="1"/>
</dbReference>
<dbReference type="Pfam" id="PF00998">
    <property type="entry name" value="RdRP_3"/>
    <property type="match status" value="1"/>
</dbReference>
<keyword evidence="4 7" id="KW-0548">Nucleotidyltransferase</keyword>
<feature type="domain" description="RdRp catalytic" evidence="8">
    <location>
        <begin position="193"/>
        <end position="306"/>
    </location>
</feature>
<keyword evidence="2 7" id="KW-0696">RNA-directed RNA polymerase</keyword>
<dbReference type="InterPro" id="IPR007094">
    <property type="entry name" value="RNA-dir_pol_PSvirus"/>
</dbReference>
<name>A0A8A6RH32_9TOMB</name>
<organism evidence="9">
    <name type="scientific">Hymenopteran tombus-related virus</name>
    <dbReference type="NCBI Taxonomy" id="2822555"/>
    <lineage>
        <taxon>Viruses</taxon>
        <taxon>Riboviria</taxon>
        <taxon>Orthornavirae</taxon>
        <taxon>Kitrinoviricota</taxon>
        <taxon>Tolucaviricetes</taxon>
        <taxon>Tolivirales</taxon>
        <taxon>Tombusviridae</taxon>
    </lineage>
</organism>
<dbReference type="InterPro" id="IPR043502">
    <property type="entry name" value="DNA/RNA_pol_sf"/>
</dbReference>
<dbReference type="GO" id="GO:0003723">
    <property type="term" value="F:RNA binding"/>
    <property type="evidence" value="ECO:0007669"/>
    <property type="project" value="InterPro"/>
</dbReference>
<evidence type="ECO:0000256" key="2">
    <source>
        <dbReference type="ARBA" id="ARBA00022484"/>
    </source>
</evidence>
<accession>A0A8A6RH32</accession>
<dbReference type="EC" id="2.7.7.48" evidence="1 7"/>
<keyword evidence="5 7" id="KW-0547">Nucleotide-binding</keyword>